<name>A0ABN8LSX4_9CNID</name>
<feature type="region of interest" description="Disordered" evidence="2">
    <location>
        <begin position="1"/>
        <end position="39"/>
    </location>
</feature>
<dbReference type="Gene3D" id="3.40.50.720">
    <property type="entry name" value="NAD(P)-binding Rossmann-like Domain"/>
    <property type="match status" value="1"/>
</dbReference>
<organism evidence="4 5">
    <name type="scientific">Porites evermanni</name>
    <dbReference type="NCBI Taxonomy" id="104178"/>
    <lineage>
        <taxon>Eukaryota</taxon>
        <taxon>Metazoa</taxon>
        <taxon>Cnidaria</taxon>
        <taxon>Anthozoa</taxon>
        <taxon>Hexacorallia</taxon>
        <taxon>Scleractinia</taxon>
        <taxon>Fungiina</taxon>
        <taxon>Poritidae</taxon>
        <taxon>Porites</taxon>
    </lineage>
</organism>
<protein>
    <recommendedName>
        <fullName evidence="3">Enoyl reductase (ER) domain-containing protein</fullName>
    </recommendedName>
</protein>
<evidence type="ECO:0000256" key="2">
    <source>
        <dbReference type="SAM" id="MobiDB-lite"/>
    </source>
</evidence>
<dbReference type="InterPro" id="IPR020843">
    <property type="entry name" value="ER"/>
</dbReference>
<keyword evidence="5" id="KW-1185">Reference proteome</keyword>
<evidence type="ECO:0000259" key="3">
    <source>
        <dbReference type="SMART" id="SM00829"/>
    </source>
</evidence>
<gene>
    <name evidence="4" type="ORF">PEVE_00044086</name>
</gene>
<comment type="caution">
    <text evidence="4">The sequence shown here is derived from an EMBL/GenBank/DDBJ whole genome shotgun (WGS) entry which is preliminary data.</text>
</comment>
<dbReference type="Gene3D" id="3.90.180.10">
    <property type="entry name" value="Medium-chain alcohol dehydrogenases, catalytic domain"/>
    <property type="match status" value="1"/>
</dbReference>
<dbReference type="PANTHER" id="PTHR44054">
    <property type="entry name" value="SYNAPTIC VESICLE MEMBRANE PROTEIN VAT-1 HOMOLOG-LIKE"/>
    <property type="match status" value="1"/>
</dbReference>
<dbReference type="SMART" id="SM00829">
    <property type="entry name" value="PKS_ER"/>
    <property type="match status" value="1"/>
</dbReference>
<dbReference type="PANTHER" id="PTHR44054:SF1">
    <property type="entry name" value="SYNAPTIC VESICLE MEMBRANE PROTEIN VAT-1 HOMOLOG"/>
    <property type="match status" value="1"/>
</dbReference>
<feature type="domain" description="Enoyl reductase (ER)" evidence="3">
    <location>
        <begin position="48"/>
        <end position="371"/>
    </location>
</feature>
<accession>A0ABN8LSX4</accession>
<dbReference type="Pfam" id="PF13602">
    <property type="entry name" value="ADH_zinc_N_2"/>
    <property type="match status" value="1"/>
</dbReference>
<dbReference type="EMBL" id="CALNXI010000092">
    <property type="protein sequence ID" value="CAH3018648.1"/>
    <property type="molecule type" value="Genomic_DNA"/>
</dbReference>
<dbReference type="Pfam" id="PF08240">
    <property type="entry name" value="ADH_N"/>
    <property type="match status" value="1"/>
</dbReference>
<feature type="region of interest" description="Disordered" evidence="2">
    <location>
        <begin position="370"/>
        <end position="477"/>
    </location>
</feature>
<feature type="compositionally biased region" description="Basic and acidic residues" evidence="2">
    <location>
        <begin position="397"/>
        <end position="477"/>
    </location>
</feature>
<evidence type="ECO:0000313" key="5">
    <source>
        <dbReference type="Proteomes" id="UP001159427"/>
    </source>
</evidence>
<evidence type="ECO:0000313" key="4">
    <source>
        <dbReference type="EMBL" id="CAH3018648.1"/>
    </source>
</evidence>
<keyword evidence="1" id="KW-0560">Oxidoreductase</keyword>
<dbReference type="InterPro" id="IPR052100">
    <property type="entry name" value="SV-ATPase_mito-regulator"/>
</dbReference>
<dbReference type="CDD" id="cd08275">
    <property type="entry name" value="MDR3"/>
    <property type="match status" value="1"/>
</dbReference>
<reference evidence="4 5" key="1">
    <citation type="submission" date="2022-05" db="EMBL/GenBank/DDBJ databases">
        <authorList>
            <consortium name="Genoscope - CEA"/>
            <person name="William W."/>
        </authorList>
    </citation>
    <scope>NUCLEOTIDE SEQUENCE [LARGE SCALE GENOMIC DNA]</scope>
</reference>
<proteinExistence type="predicted"/>
<dbReference type="SUPFAM" id="SSF50129">
    <property type="entry name" value="GroES-like"/>
    <property type="match status" value="1"/>
</dbReference>
<dbReference type="InterPro" id="IPR036291">
    <property type="entry name" value="NAD(P)-bd_dom_sf"/>
</dbReference>
<dbReference type="InterPro" id="IPR011032">
    <property type="entry name" value="GroES-like_sf"/>
</dbReference>
<dbReference type="SUPFAM" id="SSF51735">
    <property type="entry name" value="NAD(P)-binding Rossmann-fold domains"/>
    <property type="match status" value="1"/>
</dbReference>
<feature type="compositionally biased region" description="Basic and acidic residues" evidence="2">
    <location>
        <begin position="1"/>
        <end position="34"/>
    </location>
</feature>
<sequence>MADEERKEEPQAKPEAEEKPEEKAEEKKEPEKQPEQPTMRSVFLTGYGGYNKLQVQKHAKPKATSGQVVVRVHACGLNFADIMQRQGQYPSPRKPPFVPGLEFAGTVEELGEDVTDLEVGARVVCITLEGAWCEYACVPARNCVVIPDNLSFEDAAALPVNYLTAYFMLFHCANLGRRKSILIHMAAGGVGIAVTQLCKTVEGITMFGTASAAKHEKIVANGITHAIDYRTTNYAQEVKKVCPEGVDIVLDPLGGNDTKKGYNLLKPLGIIVCYGYAKSVGESKSMFSSAKSWFQGVSYTSMQLFKDTKSVCGFDLKAVPLELIGEALKHLIQLYSEGKIKPVIDQVYALEEVGKAMQKMHERKNVGKIILSPMKEPEPEPTPAPKPEAEAAAPAEPPKETAEAEAKPEEKAEGKEKEEEKKPEEKKEEPKSDDPKEEAKAEEPKEAAKPEELKEEAKPEEPKEEEKPEEKKEEATS</sequence>
<dbReference type="Proteomes" id="UP001159427">
    <property type="component" value="Unassembled WGS sequence"/>
</dbReference>
<evidence type="ECO:0000256" key="1">
    <source>
        <dbReference type="ARBA" id="ARBA00023002"/>
    </source>
</evidence>
<dbReference type="InterPro" id="IPR013154">
    <property type="entry name" value="ADH-like_N"/>
</dbReference>